<evidence type="ECO:0000259" key="2">
    <source>
        <dbReference type="PROSITE" id="PS50174"/>
    </source>
</evidence>
<dbReference type="Pfam" id="PF07713">
    <property type="entry name" value="DUF1604"/>
    <property type="match status" value="1"/>
</dbReference>
<dbReference type="GO" id="GO:0003723">
    <property type="term" value="F:RNA binding"/>
    <property type="evidence" value="ECO:0007669"/>
    <property type="project" value="TreeGrafter"/>
</dbReference>
<dbReference type="AlphaFoldDB" id="A0AAF0J924"/>
<feature type="compositionally biased region" description="Basic residues" evidence="1">
    <location>
        <begin position="644"/>
        <end position="660"/>
    </location>
</feature>
<proteinExistence type="predicted"/>
<gene>
    <name evidence="3" type="ORF">MNAN1_003673</name>
</gene>
<evidence type="ECO:0000256" key="1">
    <source>
        <dbReference type="SAM" id="MobiDB-lite"/>
    </source>
</evidence>
<reference evidence="3" key="1">
    <citation type="submission" date="2023-03" db="EMBL/GenBank/DDBJ databases">
        <title>Mating type loci evolution in Malassezia.</title>
        <authorList>
            <person name="Coelho M.A."/>
        </authorList>
    </citation>
    <scope>NUCLEOTIDE SEQUENCE</scope>
    <source>
        <strain evidence="3">CBS 9557</strain>
    </source>
</reference>
<feature type="region of interest" description="Disordered" evidence="1">
    <location>
        <begin position="84"/>
        <end position="109"/>
    </location>
</feature>
<protein>
    <recommendedName>
        <fullName evidence="2">G-patch domain-containing protein</fullName>
    </recommendedName>
</protein>
<dbReference type="InterPro" id="IPR000467">
    <property type="entry name" value="G_patch_dom"/>
</dbReference>
<accession>A0AAF0J924</accession>
<dbReference type="PANTHER" id="PTHR13384">
    <property type="entry name" value="G PATCH DOMAIN-CONTAINING PROTEIN 1"/>
    <property type="match status" value="1"/>
</dbReference>
<name>A0AAF0J924_9BASI</name>
<sequence length="670" mass="72521">MATSRLRRRLERDGVPEHVSLTESFCKYGTPLPSLADHKRDKNEFKPIWQQEVYDERGRRRFHGAFTGGWSAGYFNTVGSKEGWTPSSFRSSRSARSDPSQRMSRPEDFMDDEDLADWRADRPLQVTEAYGGASVPPPPADPLLAALAPSTSSLATSADAHRGQQLLQKMGWKPGQGIGPLVSHARRTQLAQQLAQMHLGPLEIPSDAPPNAQTLRCPPPDTQVSGLPVSTNRHGLGFVGESRSQALQDALTRFHAPQVGAAGLDSDDEDHVYASAPSIHESTLARPPTETLVLNEASASAPAASTQDRWQDDRPLPPGFVRAPDVLVPERVWPAPPVASDWRPDPRRVWDACSVVEAPQRPTSAADRGALLGEAPHPGPPPAISQFLQAKAQARQAADAGPLQALTVHRIDAETARRALAAFRSTGAEPAKEARYRLYLQSVEQGTAYTPDTAGMPGREAQEELDEFFEMASRHRPVHGDMAARFTASTTVQESLPVAGGLQSAETLRAAAAEAKPNAAPPVPAVLSPAQIAARKGEFGALTRSVVPLQPPRLLCKRLGVPIPQAQGAAPADDVDAPTEPAMRAPDEVPSSDYVFTEPSEEQALAWEQALQEERPPRDLFKAVFESDEEGETPTSTQVLRTTFPKRKASAPTKKKKKALRTGPLTFDVE</sequence>
<dbReference type="InterPro" id="IPR011666">
    <property type="entry name" value="DUF1604"/>
</dbReference>
<dbReference type="PROSITE" id="PS50174">
    <property type="entry name" value="G_PATCH"/>
    <property type="match status" value="1"/>
</dbReference>
<dbReference type="GO" id="GO:0005634">
    <property type="term" value="C:nucleus"/>
    <property type="evidence" value="ECO:0007669"/>
    <property type="project" value="TreeGrafter"/>
</dbReference>
<dbReference type="Pfam" id="PF01585">
    <property type="entry name" value="G-patch"/>
    <property type="match status" value="1"/>
</dbReference>
<dbReference type="Proteomes" id="UP001213623">
    <property type="component" value="Chromosome 7"/>
</dbReference>
<dbReference type="GO" id="GO:0006397">
    <property type="term" value="P:mRNA processing"/>
    <property type="evidence" value="ECO:0007669"/>
    <property type="project" value="InterPro"/>
</dbReference>
<organism evidence="3 4">
    <name type="scientific">Malassezia nana</name>
    <dbReference type="NCBI Taxonomy" id="180528"/>
    <lineage>
        <taxon>Eukaryota</taxon>
        <taxon>Fungi</taxon>
        <taxon>Dikarya</taxon>
        <taxon>Basidiomycota</taxon>
        <taxon>Ustilaginomycotina</taxon>
        <taxon>Malasseziomycetes</taxon>
        <taxon>Malasseziales</taxon>
        <taxon>Malasseziaceae</taxon>
        <taxon>Malassezia</taxon>
    </lineage>
</organism>
<evidence type="ECO:0000313" key="3">
    <source>
        <dbReference type="EMBL" id="WFD28660.1"/>
    </source>
</evidence>
<evidence type="ECO:0000313" key="4">
    <source>
        <dbReference type="Proteomes" id="UP001213623"/>
    </source>
</evidence>
<dbReference type="PANTHER" id="PTHR13384:SF19">
    <property type="entry name" value="G PATCH DOMAIN-CONTAINING PROTEIN 1"/>
    <property type="match status" value="1"/>
</dbReference>
<feature type="region of interest" description="Disordered" evidence="1">
    <location>
        <begin position="644"/>
        <end position="670"/>
    </location>
</feature>
<feature type="domain" description="G-patch" evidence="2">
    <location>
        <begin position="159"/>
        <end position="179"/>
    </location>
</feature>
<feature type="compositionally biased region" description="Low complexity" evidence="1">
    <location>
        <begin position="87"/>
        <end position="102"/>
    </location>
</feature>
<dbReference type="Pfam" id="PF26093">
    <property type="entry name" value="HTH_TGH"/>
    <property type="match status" value="1"/>
</dbReference>
<keyword evidence="4" id="KW-1185">Reference proteome</keyword>
<dbReference type="EMBL" id="CP119898">
    <property type="protein sequence ID" value="WFD28660.1"/>
    <property type="molecule type" value="Genomic_DNA"/>
</dbReference>